<dbReference type="Proteomes" id="UP000774000">
    <property type="component" value="Unassembled WGS sequence"/>
</dbReference>
<dbReference type="SMART" id="SM00028">
    <property type="entry name" value="TPR"/>
    <property type="match status" value="5"/>
</dbReference>
<gene>
    <name evidence="5" type="ORF">JOC47_003017</name>
</gene>
<dbReference type="Gene3D" id="1.25.40.10">
    <property type="entry name" value="Tetratricopeptide repeat domain"/>
    <property type="match status" value="3"/>
</dbReference>
<dbReference type="Pfam" id="PF00515">
    <property type="entry name" value="TPR_1"/>
    <property type="match status" value="1"/>
</dbReference>
<dbReference type="AlphaFoldDB" id="A0A938XR94"/>
<evidence type="ECO:0000313" key="5">
    <source>
        <dbReference type="EMBL" id="MBM7558147.1"/>
    </source>
</evidence>
<dbReference type="Pfam" id="PF04471">
    <property type="entry name" value="Mrr_cat"/>
    <property type="match status" value="1"/>
</dbReference>
<sequence length="676" mass="79219">MFNPVLWTLDNETDPFVFERLCSDLMYRNGFKNIVPLGRVHDRGRDAEVELHRGKNGENERVFFQYSLRKDWKIKLKKELEKVKKYGHEIDKFVFVTTQNVTGNQMDKLEEKAKEDYGWDLKIYHRDWLRLQLEEGNKDLAKKYLGIPEKYIENNLEQVTNTTPPKDQQEEKAWQLYLNKKYEKAIPKLKDLLDNSEDDKLVYNAIAGCYYSLYNYKKALKYINYSLDISSDFSQSLMIKGCILAEYGISSNSKHKLVLAKNIFEGLVSELDNWGIYYNLANTLSALGEYETAKEYYLEALEDNKNDLIWKNLGTCYYHLGNHEQEIECFDKALELNPSNIEALVSKGVTLAKVFNEYKEGLALLNGALKKGEELAYRWPHIWFWKARFLIELDNYEEALNTVNKGLEISPDYKALLNLKASILSELWRNDNQFIDKAKGFFEYKLEVYEKDINALRELSLLYKKSGEKKKALNMLVLVINYMSGLEEKINIEELLELDISFKKLIQLIKNVEFYCSYRESKLIEECFEQYKLKLNSKAKKVLWIIWGINFTKILKSINAPVMVNEQYINKLYDDSMKIMEKYIGLITKNFAQEYKKGSETERIDFLAILLNELPEIILREFSSQIGYLTGKFNFDPDTVDNALIGKGEKFARWLKAQIRPIISSADIELGLFEEE</sequence>
<keyword evidence="2 3" id="KW-0802">TPR repeat</keyword>
<dbReference type="PANTHER" id="PTHR44943:SF4">
    <property type="entry name" value="TPR REPEAT-CONTAINING PROTEIN MJ0798"/>
    <property type="match status" value="1"/>
</dbReference>
<evidence type="ECO:0000259" key="4">
    <source>
        <dbReference type="Pfam" id="PF04471"/>
    </source>
</evidence>
<evidence type="ECO:0000256" key="3">
    <source>
        <dbReference type="PROSITE-ProRule" id="PRU00339"/>
    </source>
</evidence>
<dbReference type="GO" id="GO:0009307">
    <property type="term" value="P:DNA restriction-modification system"/>
    <property type="evidence" value="ECO:0007669"/>
    <property type="project" value="InterPro"/>
</dbReference>
<protein>
    <submittedName>
        <fullName evidence="5">Tetratricopeptide (TPR) repeat protein</fullName>
    </submittedName>
</protein>
<evidence type="ECO:0000256" key="1">
    <source>
        <dbReference type="ARBA" id="ARBA00022737"/>
    </source>
</evidence>
<dbReference type="PROSITE" id="PS50005">
    <property type="entry name" value="TPR"/>
    <property type="match status" value="2"/>
</dbReference>
<dbReference type="PROSITE" id="PS50293">
    <property type="entry name" value="TPR_REGION"/>
    <property type="match status" value="1"/>
</dbReference>
<accession>A0A938XR94</accession>
<keyword evidence="6" id="KW-1185">Reference proteome</keyword>
<dbReference type="EMBL" id="JAFBDQ010000029">
    <property type="protein sequence ID" value="MBM7558147.1"/>
    <property type="molecule type" value="Genomic_DNA"/>
</dbReference>
<dbReference type="InterPro" id="IPR051685">
    <property type="entry name" value="Ycf3/AcsC/BcsC/TPR_MFPF"/>
</dbReference>
<dbReference type="PANTHER" id="PTHR44943">
    <property type="entry name" value="CELLULOSE SYNTHASE OPERON PROTEIN C"/>
    <property type="match status" value="1"/>
</dbReference>
<feature type="domain" description="Restriction endonuclease type IV Mrr" evidence="4">
    <location>
        <begin position="12"/>
        <end position="104"/>
    </location>
</feature>
<comment type="caution">
    <text evidence="5">The sequence shown here is derived from an EMBL/GenBank/DDBJ whole genome shotgun (WGS) entry which is preliminary data.</text>
</comment>
<dbReference type="InterPro" id="IPR011990">
    <property type="entry name" value="TPR-like_helical_dom_sf"/>
</dbReference>
<dbReference type="Pfam" id="PF13181">
    <property type="entry name" value="TPR_8"/>
    <property type="match status" value="2"/>
</dbReference>
<keyword evidence="1" id="KW-0677">Repeat</keyword>
<evidence type="ECO:0000313" key="6">
    <source>
        <dbReference type="Proteomes" id="UP000774000"/>
    </source>
</evidence>
<organism evidence="5 6">
    <name type="scientific">Halanaerobacter jeridensis</name>
    <dbReference type="NCBI Taxonomy" id="706427"/>
    <lineage>
        <taxon>Bacteria</taxon>
        <taxon>Bacillati</taxon>
        <taxon>Bacillota</taxon>
        <taxon>Clostridia</taxon>
        <taxon>Halanaerobiales</taxon>
        <taxon>Halobacteroidaceae</taxon>
        <taxon>Halanaerobacter</taxon>
    </lineage>
</organism>
<evidence type="ECO:0000256" key="2">
    <source>
        <dbReference type="ARBA" id="ARBA00022803"/>
    </source>
</evidence>
<dbReference type="SUPFAM" id="SSF48452">
    <property type="entry name" value="TPR-like"/>
    <property type="match status" value="1"/>
</dbReference>
<dbReference type="SUPFAM" id="SSF48439">
    <property type="entry name" value="Protein prenylyltransferase"/>
    <property type="match status" value="1"/>
</dbReference>
<reference evidence="5" key="1">
    <citation type="submission" date="2021-01" db="EMBL/GenBank/DDBJ databases">
        <title>Genomic Encyclopedia of Type Strains, Phase IV (KMG-IV): sequencing the most valuable type-strain genomes for metagenomic binning, comparative biology and taxonomic classification.</title>
        <authorList>
            <person name="Goeker M."/>
        </authorList>
    </citation>
    <scope>NUCLEOTIDE SEQUENCE</scope>
    <source>
        <strain evidence="5">DSM 23230</strain>
    </source>
</reference>
<feature type="repeat" description="TPR" evidence="3">
    <location>
        <begin position="380"/>
        <end position="413"/>
    </location>
</feature>
<dbReference type="InterPro" id="IPR019734">
    <property type="entry name" value="TPR_rpt"/>
</dbReference>
<dbReference type="GO" id="GO:0003677">
    <property type="term" value="F:DNA binding"/>
    <property type="evidence" value="ECO:0007669"/>
    <property type="project" value="InterPro"/>
</dbReference>
<proteinExistence type="predicted"/>
<dbReference type="InterPro" id="IPR007560">
    <property type="entry name" value="Restrct_endonuc_IV_Mrr"/>
</dbReference>
<name>A0A938XR94_9FIRM</name>
<dbReference type="RefSeq" id="WP_204703172.1">
    <property type="nucleotide sequence ID" value="NZ_JAFBDQ010000029.1"/>
</dbReference>
<dbReference type="GO" id="GO:0004519">
    <property type="term" value="F:endonuclease activity"/>
    <property type="evidence" value="ECO:0007669"/>
    <property type="project" value="InterPro"/>
</dbReference>
<feature type="repeat" description="TPR" evidence="3">
    <location>
        <begin position="307"/>
        <end position="340"/>
    </location>
</feature>